<dbReference type="SUPFAM" id="SSF51120">
    <property type="entry name" value="beta-Roll"/>
    <property type="match status" value="2"/>
</dbReference>
<feature type="region of interest" description="Disordered" evidence="1">
    <location>
        <begin position="20"/>
        <end position="57"/>
    </location>
</feature>
<name>A0A2T1D9G4_9CYAN</name>
<dbReference type="GO" id="GO:0005509">
    <property type="term" value="F:calcium ion binding"/>
    <property type="evidence" value="ECO:0007669"/>
    <property type="project" value="InterPro"/>
</dbReference>
<dbReference type="InterPro" id="IPR011049">
    <property type="entry name" value="Serralysin-like_metalloprot_C"/>
</dbReference>
<sequence>MEALNNQSQLAQQNAAGIADPTLGTANSNASTSQSKGSLEQDVTLERSLNESLAPDERETIVATPDDHDHAPVFGKFQTHIELDQVASARGLDASKLTREDSFRDNLGSKGDYLNPKGGNNVVIGSGDSDVIRGTGRGFNTITTGTGKDTVILGKETTNRVLDFDASSDRFVISGVNPKNIIIAQGKNPGKGGLDQPLDSVNNALVIDKKTEHILASLPFVKASDLSEKNFALNSREANQSLANLKQEGFKSQKGDGKLTGTLGHDRLVGGSGDDFLYVGNDGFKTVTAKGTGPAEFPFANDSPGTTELNSELKDGVLKINGAYKNFDAFPLFSQGETTIDPNAKILNGSDPVSLVNNFLKVPKDVEGNLLSGTHLHFSPSGDSRGNFADATVVRFLTNTPTDAKSGTISAEFELTPTEQAAFLAGDLYANLHTNIDGDGDGRAGFPTGENRINFNKDVVKFA</sequence>
<feature type="compositionally biased region" description="Polar residues" evidence="1">
    <location>
        <begin position="24"/>
        <end position="38"/>
    </location>
</feature>
<keyword evidence="3" id="KW-1185">Reference proteome</keyword>
<comment type="caution">
    <text evidence="2">The sequence shown here is derived from an EMBL/GenBank/DDBJ whole genome shotgun (WGS) entry which is preliminary data.</text>
</comment>
<evidence type="ECO:0000313" key="3">
    <source>
        <dbReference type="Proteomes" id="UP000238634"/>
    </source>
</evidence>
<protein>
    <recommendedName>
        <fullName evidence="4">CHRD domain-containing protein</fullName>
    </recommendedName>
</protein>
<dbReference type="Pfam" id="PF00353">
    <property type="entry name" value="HemolysinCabind"/>
    <property type="match status" value="3"/>
</dbReference>
<organism evidence="2 3">
    <name type="scientific">Phormidesmis priestleyi ULC007</name>
    <dbReference type="NCBI Taxonomy" id="1920490"/>
    <lineage>
        <taxon>Bacteria</taxon>
        <taxon>Bacillati</taxon>
        <taxon>Cyanobacteriota</taxon>
        <taxon>Cyanophyceae</taxon>
        <taxon>Leptolyngbyales</taxon>
        <taxon>Leptolyngbyaceae</taxon>
        <taxon>Phormidesmis</taxon>
    </lineage>
</organism>
<accession>A0A2T1D9G4</accession>
<reference evidence="2 3" key="1">
    <citation type="submission" date="2018-02" db="EMBL/GenBank/DDBJ databases">
        <authorList>
            <person name="Cohen D.B."/>
            <person name="Kent A.D."/>
        </authorList>
    </citation>
    <scope>NUCLEOTIDE SEQUENCE [LARGE SCALE GENOMIC DNA]</scope>
    <source>
        <strain evidence="2 3">ULC007</strain>
    </source>
</reference>
<feature type="compositionally biased region" description="Basic and acidic residues" evidence="1">
    <location>
        <begin position="44"/>
        <end position="57"/>
    </location>
</feature>
<dbReference type="Gene3D" id="2.150.10.10">
    <property type="entry name" value="Serralysin-like metalloprotease, C-terminal"/>
    <property type="match status" value="1"/>
</dbReference>
<gene>
    <name evidence="2" type="ORF">C7B65_19700</name>
</gene>
<evidence type="ECO:0000313" key="2">
    <source>
        <dbReference type="EMBL" id="PSB17135.1"/>
    </source>
</evidence>
<dbReference type="AlphaFoldDB" id="A0A2T1D9G4"/>
<evidence type="ECO:0000256" key="1">
    <source>
        <dbReference type="SAM" id="MobiDB-lite"/>
    </source>
</evidence>
<dbReference type="EMBL" id="PVWG01000032">
    <property type="protein sequence ID" value="PSB17135.1"/>
    <property type="molecule type" value="Genomic_DNA"/>
</dbReference>
<dbReference type="InterPro" id="IPR001343">
    <property type="entry name" value="Hemolysn_Ca-bd"/>
</dbReference>
<dbReference type="RefSeq" id="WP_073072850.1">
    <property type="nucleotide sequence ID" value="NZ_MPPI01000019.1"/>
</dbReference>
<proteinExistence type="predicted"/>
<evidence type="ECO:0008006" key="4">
    <source>
        <dbReference type="Google" id="ProtNLM"/>
    </source>
</evidence>
<reference evidence="2 3" key="2">
    <citation type="submission" date="2018-03" db="EMBL/GenBank/DDBJ databases">
        <title>The ancient ancestry and fast evolution of plastids.</title>
        <authorList>
            <person name="Moore K.R."/>
            <person name="Magnabosco C."/>
            <person name="Momper L."/>
            <person name="Gold D.A."/>
            <person name="Bosak T."/>
            <person name="Fournier G.P."/>
        </authorList>
    </citation>
    <scope>NUCLEOTIDE SEQUENCE [LARGE SCALE GENOMIC DNA]</scope>
    <source>
        <strain evidence="2 3">ULC007</strain>
    </source>
</reference>
<dbReference type="OrthoDB" id="525043at2"/>
<dbReference type="Proteomes" id="UP000238634">
    <property type="component" value="Unassembled WGS sequence"/>
</dbReference>